<organism evidence="1 2">
    <name type="scientific">Marasmius oreades</name>
    <name type="common">fairy-ring Marasmius</name>
    <dbReference type="NCBI Taxonomy" id="181124"/>
    <lineage>
        <taxon>Eukaryota</taxon>
        <taxon>Fungi</taxon>
        <taxon>Dikarya</taxon>
        <taxon>Basidiomycota</taxon>
        <taxon>Agaricomycotina</taxon>
        <taxon>Agaricomycetes</taxon>
        <taxon>Agaricomycetidae</taxon>
        <taxon>Agaricales</taxon>
        <taxon>Marasmiineae</taxon>
        <taxon>Marasmiaceae</taxon>
        <taxon>Marasmius</taxon>
    </lineage>
</organism>
<protein>
    <submittedName>
        <fullName evidence="1">Uncharacterized protein</fullName>
    </submittedName>
</protein>
<dbReference type="Proteomes" id="UP001049176">
    <property type="component" value="Chromosome 4"/>
</dbReference>
<reference evidence="1" key="1">
    <citation type="journal article" date="2021" name="Genome Biol. Evol.">
        <title>The assembled and annotated genome of the fairy-ring fungus Marasmius oreades.</title>
        <authorList>
            <person name="Hiltunen M."/>
            <person name="Ament-Velasquez S.L."/>
            <person name="Johannesson H."/>
        </authorList>
    </citation>
    <scope>NUCLEOTIDE SEQUENCE</scope>
    <source>
        <strain evidence="1">03SP1</strain>
    </source>
</reference>
<sequence length="178" mass="20299">MLYANELQANGCDLQNWYFTSNLLSEADPTWQAFYEDALNPDSPLTGPFTFPSTGGSKYQPRACYDDMHRRMWEQTMVFWNHVVICGQPGIDMYASLLRSQPTSNYYTLCRENSFFMVPDAGGFAPQQHATDCLCSRGTRFHLLQPEGFLRLANQRDEISFRSETCETCEVAGICGLR</sequence>
<dbReference type="GeneID" id="66076175"/>
<proteinExistence type="predicted"/>
<evidence type="ECO:0000313" key="1">
    <source>
        <dbReference type="EMBL" id="KAG7093417.1"/>
    </source>
</evidence>
<dbReference type="EMBL" id="CM032184">
    <property type="protein sequence ID" value="KAG7093417.1"/>
    <property type="molecule type" value="Genomic_DNA"/>
</dbReference>
<evidence type="ECO:0000313" key="2">
    <source>
        <dbReference type="Proteomes" id="UP001049176"/>
    </source>
</evidence>
<dbReference type="RefSeq" id="XP_043009887.1">
    <property type="nucleotide sequence ID" value="XM_043151807.1"/>
</dbReference>
<gene>
    <name evidence="1" type="ORF">E1B28_007099</name>
</gene>
<keyword evidence="2" id="KW-1185">Reference proteome</keyword>
<dbReference type="AlphaFoldDB" id="A0A9P7S150"/>
<accession>A0A9P7S150</accession>
<comment type="caution">
    <text evidence="1">The sequence shown here is derived from an EMBL/GenBank/DDBJ whole genome shotgun (WGS) entry which is preliminary data.</text>
</comment>
<dbReference type="KEGG" id="more:E1B28_007099"/>
<name>A0A9P7S150_9AGAR</name>